<accession>A0AAE8N0J3</accession>
<evidence type="ECO:0000313" key="2">
    <source>
        <dbReference type="Proteomes" id="UP001187682"/>
    </source>
</evidence>
<organism evidence="1 2">
    <name type="scientific">Cephalotrichum gorgonifer</name>
    <dbReference type="NCBI Taxonomy" id="2041049"/>
    <lineage>
        <taxon>Eukaryota</taxon>
        <taxon>Fungi</taxon>
        <taxon>Dikarya</taxon>
        <taxon>Ascomycota</taxon>
        <taxon>Pezizomycotina</taxon>
        <taxon>Sordariomycetes</taxon>
        <taxon>Hypocreomycetidae</taxon>
        <taxon>Microascales</taxon>
        <taxon>Microascaceae</taxon>
        <taxon>Cephalotrichum</taxon>
    </lineage>
</organism>
<sequence>MTQTTRPKPPVPRDYNHLVKDWARALQNLRDGRTRLAARIKTISDACRTSHGKAHPVECDPCYGAIIEETRRRYLGAGAGAGAGAGEGGDEWFSGREDFLRDLDRVLDDAKRRRVSLSDVEALIAAAKKAWYRGLLRQYPYFVDVALNSLDDVPRFRELVADARQSEGDVADVVRRGIGRPRGGPVDVEAYVSAASREEKARLLFEADGAGSRAPEGTEAYASLCADAASGLSVEQVMGVMDRDRIGAVSGGWEEREGRVRRVAGERARKLEERRARLQELQRARTAHRKIQRARSQKLAGKFYAAQSCPGCAAEVRGKGGDVLACSLCQVLLDMGVGSAQTVYCSMKCCEEVHDSHTKSRHPCSSGESCLQHTPSPPTPATVLCKECTTHLSVATPYCSTACAATTMKAHLQEAHPVVWAKAKDSLTGAGGGDGGGDGGGPAPMADVAGYVVALTEVHSERVGKKLKRSSLVDV</sequence>
<dbReference type="Proteomes" id="UP001187682">
    <property type="component" value="Unassembled WGS sequence"/>
</dbReference>
<reference evidence="1" key="1">
    <citation type="submission" date="2018-03" db="EMBL/GenBank/DDBJ databases">
        <authorList>
            <person name="Guldener U."/>
        </authorList>
    </citation>
    <scope>NUCLEOTIDE SEQUENCE</scope>
</reference>
<dbReference type="AlphaFoldDB" id="A0AAE8N0J3"/>
<keyword evidence="2" id="KW-1185">Reference proteome</keyword>
<comment type="caution">
    <text evidence="1">The sequence shown here is derived from an EMBL/GenBank/DDBJ whole genome shotgun (WGS) entry which is preliminary data.</text>
</comment>
<gene>
    <name evidence="1" type="ORF">DNG_06545</name>
</gene>
<dbReference type="EMBL" id="ONZQ02000009">
    <property type="protein sequence ID" value="SPO03862.1"/>
    <property type="molecule type" value="Genomic_DNA"/>
</dbReference>
<protein>
    <submittedName>
        <fullName evidence="1">Uncharacterized protein</fullName>
    </submittedName>
</protein>
<evidence type="ECO:0000313" key="1">
    <source>
        <dbReference type="EMBL" id="SPO03862.1"/>
    </source>
</evidence>
<proteinExistence type="predicted"/>
<name>A0AAE8N0J3_9PEZI</name>